<keyword evidence="7" id="KW-1185">Reference proteome</keyword>
<keyword evidence="2 5" id="KW-0812">Transmembrane</keyword>
<dbReference type="Pfam" id="PF01124">
    <property type="entry name" value="MAPEG"/>
    <property type="match status" value="1"/>
</dbReference>
<feature type="transmembrane region" description="Helical" evidence="5">
    <location>
        <begin position="110"/>
        <end position="127"/>
    </location>
</feature>
<sequence length="128" mass="14194">MTIELYCLLFSTVLGFLHVMTQVVTQARERKTPYDPNRDNPVVLGLYGGRAQRALQNFLETYPLFIAAIVVLTFVEEEGFISNLGAMLYLGARTAYLPLYIAGLGPIRSIAWGLSLLGLVLLFLTPLV</sequence>
<dbReference type="EMBL" id="JAUOZU010000008">
    <property type="protein sequence ID" value="MDO6964903.1"/>
    <property type="molecule type" value="Genomic_DNA"/>
</dbReference>
<evidence type="ECO:0000256" key="3">
    <source>
        <dbReference type="ARBA" id="ARBA00022989"/>
    </source>
</evidence>
<name>A0ABT8YMF8_9HYPH</name>
<proteinExistence type="predicted"/>
<reference evidence="6" key="2">
    <citation type="submission" date="2023-07" db="EMBL/GenBank/DDBJ databases">
        <authorList>
            <person name="Shen H."/>
        </authorList>
    </citation>
    <scope>NUCLEOTIDE SEQUENCE</scope>
    <source>
        <strain evidence="6">TNR-22</strain>
    </source>
</reference>
<comment type="subcellular location">
    <subcellularLocation>
        <location evidence="1">Membrane</location>
    </subcellularLocation>
</comment>
<organism evidence="6 7">
    <name type="scientific">Rhizobium alvei</name>
    <dbReference type="NCBI Taxonomy" id="1132659"/>
    <lineage>
        <taxon>Bacteria</taxon>
        <taxon>Pseudomonadati</taxon>
        <taxon>Pseudomonadota</taxon>
        <taxon>Alphaproteobacteria</taxon>
        <taxon>Hyphomicrobiales</taxon>
        <taxon>Rhizobiaceae</taxon>
        <taxon>Rhizobium/Agrobacterium group</taxon>
        <taxon>Rhizobium</taxon>
    </lineage>
</organism>
<feature type="transmembrane region" description="Helical" evidence="5">
    <location>
        <begin position="54"/>
        <end position="75"/>
    </location>
</feature>
<accession>A0ABT8YMF8</accession>
<evidence type="ECO:0000256" key="1">
    <source>
        <dbReference type="ARBA" id="ARBA00004370"/>
    </source>
</evidence>
<dbReference type="InterPro" id="IPR001129">
    <property type="entry name" value="Membr-assoc_MAPEG"/>
</dbReference>
<dbReference type="Gene3D" id="1.20.120.550">
    <property type="entry name" value="Membrane associated eicosanoid/glutathione metabolism-like domain"/>
    <property type="match status" value="1"/>
</dbReference>
<evidence type="ECO:0000313" key="7">
    <source>
        <dbReference type="Proteomes" id="UP001174932"/>
    </source>
</evidence>
<dbReference type="PANTHER" id="PTHR35371">
    <property type="entry name" value="INNER MEMBRANE PROTEIN"/>
    <property type="match status" value="1"/>
</dbReference>
<evidence type="ECO:0000256" key="4">
    <source>
        <dbReference type="ARBA" id="ARBA00023136"/>
    </source>
</evidence>
<dbReference type="RefSeq" id="WP_304376824.1">
    <property type="nucleotide sequence ID" value="NZ_JAUOZU010000008.1"/>
</dbReference>
<dbReference type="SUPFAM" id="SSF161084">
    <property type="entry name" value="MAPEG domain-like"/>
    <property type="match status" value="1"/>
</dbReference>
<dbReference type="PANTHER" id="PTHR35371:SF1">
    <property type="entry name" value="BLR7753 PROTEIN"/>
    <property type="match status" value="1"/>
</dbReference>
<keyword evidence="4 5" id="KW-0472">Membrane</keyword>
<evidence type="ECO:0000256" key="5">
    <source>
        <dbReference type="SAM" id="Phobius"/>
    </source>
</evidence>
<protein>
    <submittedName>
        <fullName evidence="6">MAPEG family protein</fullName>
    </submittedName>
</protein>
<evidence type="ECO:0000313" key="6">
    <source>
        <dbReference type="EMBL" id="MDO6964903.1"/>
    </source>
</evidence>
<dbReference type="Proteomes" id="UP001174932">
    <property type="component" value="Unassembled WGS sequence"/>
</dbReference>
<keyword evidence="3 5" id="KW-1133">Transmembrane helix</keyword>
<comment type="caution">
    <text evidence="6">The sequence shown here is derived from an EMBL/GenBank/DDBJ whole genome shotgun (WGS) entry which is preliminary data.</text>
</comment>
<evidence type="ECO:0000256" key="2">
    <source>
        <dbReference type="ARBA" id="ARBA00022692"/>
    </source>
</evidence>
<gene>
    <name evidence="6" type="ORF">Q4481_13125</name>
</gene>
<dbReference type="InterPro" id="IPR023352">
    <property type="entry name" value="MAPEG-like_dom_sf"/>
</dbReference>
<reference evidence="6" key="1">
    <citation type="journal article" date="2015" name="Int. J. Syst. Evol. Microbiol.">
        <title>Rhizobium alvei sp. nov., isolated from a freshwater river.</title>
        <authorList>
            <person name="Sheu S.Y."/>
            <person name="Huang H.W."/>
            <person name="Young C.C."/>
            <person name="Chen W.M."/>
        </authorList>
    </citation>
    <scope>NUCLEOTIDE SEQUENCE</scope>
    <source>
        <strain evidence="6">TNR-22</strain>
    </source>
</reference>